<evidence type="ECO:0000313" key="2">
    <source>
        <dbReference type="EMBL" id="MCE7004324.1"/>
    </source>
</evidence>
<sequence length="1020" mass="109544">MAVDLILLSRVSYCGKEITGPRMRNLFAALAGDLRTGCSAARLVNELWPDQQPEKPAKALQILVSRARSQLGSDLIVSTPTGYRLSLNEDQVDTSAVLLSASASAQCYREGDHAAALTHAEAGLACWDGAEPSDDLVDPLSMLRAERVSTYRSLVRMRAMALSRLGRHADAVEPLIEVFRERPRDEEVLLELLRSESATAGPSAAITRYESYRRSLRDELGTDPGHGLQDMHQQLLHGSLPVRATVPADPNPMVGRDADIAAVTSMISSSRVTSIVGPGGLGKTRLAYAVSRQVTQQAVYLVALAGVAADEEVIGAVSSALGVGGKASEAVSGIATAVGNGPTLLVLDNCEHVVHGVAELVQALVAMRADLSVLTTSRAPLGISSESVYLLPELSLRASMELFVNRAKAARSTVDLNPAAVEDICRKLDGLPLALELAAARVPVMSIADIAARLADRFALLRSGARDAPERHRTLQAVIDWSWNLLDAGCQAAMRALSIFPDGFTADAAQHMLEAGDVLDVLTQLTQQSLLKVTDTPSGTRYRMLETVREFSTARMEPGEVEKVTRRFVEWARDFGIAHHEALFETHPAPLANMLRAEQDNLQLALRHALDLHDSVTVAATTSTLGMLWLVESNFARLAWLITQSEWILSHARPQPAHVGIVRMAAAVSALYAFIISGPHATRSTVTLRRLPSGSPRTFAGAIQEIVRTDDPSSLCDRDEPMLAVMACLTVTFLRQVSGDMAGALAMSERTLTVAKAIPGPLMTAMAHSRVGELYLKADQGARAQRHLATALSLLGDMMTTAGAIRGTWALTMASLQTGDLDTAERLVEEVALLGGHDVVGLAIRSELMLARGQIDAGLRSWRRVVDRMSTTDDLVLGIERSIQEAWWLETHAASLTAHAQHGRLAVVQDTAQILREVLTDILTNRPSPPNFPCYGTVLLAIATVLINSGRPREGARMTALAEAFQFSHGFQPTLAPARARAAAEQADQQAYAEAQATYAKLDTHSLPAAALAAIAQDRG</sequence>
<dbReference type="PANTHER" id="PTHR47691:SF3">
    <property type="entry name" value="HTH-TYPE TRANSCRIPTIONAL REGULATOR RV0890C-RELATED"/>
    <property type="match status" value="1"/>
</dbReference>
<evidence type="ECO:0000313" key="3">
    <source>
        <dbReference type="Proteomes" id="UP001521150"/>
    </source>
</evidence>
<dbReference type="InterPro" id="IPR027417">
    <property type="entry name" value="P-loop_NTPase"/>
</dbReference>
<dbReference type="EMBL" id="JAJVCN010000001">
    <property type="protein sequence ID" value="MCE7004324.1"/>
    <property type="molecule type" value="Genomic_DNA"/>
</dbReference>
<name>A0ABS8Z8W2_9PSEU</name>
<dbReference type="RefSeq" id="WP_233725849.1">
    <property type="nucleotide sequence ID" value="NZ_JAJVCN010000001.1"/>
</dbReference>
<comment type="caution">
    <text evidence="2">The sequence shown here is derived from an EMBL/GenBank/DDBJ whole genome shotgun (WGS) entry which is preliminary data.</text>
</comment>
<dbReference type="SUPFAM" id="SSF52540">
    <property type="entry name" value="P-loop containing nucleoside triphosphate hydrolases"/>
    <property type="match status" value="1"/>
</dbReference>
<organism evidence="2 3">
    <name type="scientific">Kibdelosporangium philippinense</name>
    <dbReference type="NCBI Taxonomy" id="211113"/>
    <lineage>
        <taxon>Bacteria</taxon>
        <taxon>Bacillati</taxon>
        <taxon>Actinomycetota</taxon>
        <taxon>Actinomycetes</taxon>
        <taxon>Pseudonocardiales</taxon>
        <taxon>Pseudonocardiaceae</taxon>
        <taxon>Kibdelosporangium</taxon>
    </lineage>
</organism>
<reference evidence="2 3" key="1">
    <citation type="submission" date="2021-12" db="EMBL/GenBank/DDBJ databases">
        <title>Genome sequence of Kibdelosporangium philippinense ATCC 49844.</title>
        <authorList>
            <person name="Fedorov E.A."/>
            <person name="Omeragic M."/>
            <person name="Shalygina K.F."/>
            <person name="Maclea K.S."/>
        </authorList>
    </citation>
    <scope>NUCLEOTIDE SEQUENCE [LARGE SCALE GENOMIC DNA]</scope>
    <source>
        <strain evidence="2 3">ATCC 49844</strain>
    </source>
</reference>
<proteinExistence type="predicted"/>
<dbReference type="PRINTS" id="PR00364">
    <property type="entry name" value="DISEASERSIST"/>
</dbReference>
<dbReference type="Pfam" id="PF03704">
    <property type="entry name" value="BTAD"/>
    <property type="match status" value="1"/>
</dbReference>
<dbReference type="SMART" id="SM01043">
    <property type="entry name" value="BTAD"/>
    <property type="match status" value="1"/>
</dbReference>
<dbReference type="InterPro" id="IPR005158">
    <property type="entry name" value="BTAD"/>
</dbReference>
<keyword evidence="3" id="KW-1185">Reference proteome</keyword>
<dbReference type="Gene3D" id="1.10.10.10">
    <property type="entry name" value="Winged helix-like DNA-binding domain superfamily/Winged helix DNA-binding domain"/>
    <property type="match status" value="1"/>
</dbReference>
<feature type="domain" description="Bacterial transcriptional activator" evidence="1">
    <location>
        <begin position="92"/>
        <end position="236"/>
    </location>
</feature>
<dbReference type="PANTHER" id="PTHR47691">
    <property type="entry name" value="REGULATOR-RELATED"/>
    <property type="match status" value="1"/>
</dbReference>
<gene>
    <name evidence="2" type="ORF">LWC34_15985</name>
</gene>
<dbReference type="SUPFAM" id="SSF48452">
    <property type="entry name" value="TPR-like"/>
    <property type="match status" value="2"/>
</dbReference>
<dbReference type="Gene3D" id="1.25.40.10">
    <property type="entry name" value="Tetratricopeptide repeat domain"/>
    <property type="match status" value="2"/>
</dbReference>
<dbReference type="InterPro" id="IPR036388">
    <property type="entry name" value="WH-like_DNA-bd_sf"/>
</dbReference>
<evidence type="ECO:0000259" key="1">
    <source>
        <dbReference type="SMART" id="SM01043"/>
    </source>
</evidence>
<accession>A0ABS8Z8W2</accession>
<dbReference type="Proteomes" id="UP001521150">
    <property type="component" value="Unassembled WGS sequence"/>
</dbReference>
<dbReference type="InterPro" id="IPR011990">
    <property type="entry name" value="TPR-like_helical_dom_sf"/>
</dbReference>
<protein>
    <submittedName>
        <fullName evidence="2">AfsR/SARP family transcriptional regulator</fullName>
    </submittedName>
</protein>